<dbReference type="AlphaFoldDB" id="A0A0F7KFU4"/>
<dbReference type="SUPFAM" id="SSF46626">
    <property type="entry name" value="Cytochrome c"/>
    <property type="match status" value="1"/>
</dbReference>
<feature type="signal peptide" evidence="1">
    <location>
        <begin position="1"/>
        <end position="25"/>
    </location>
</feature>
<evidence type="ECO:0000313" key="5">
    <source>
        <dbReference type="Proteomes" id="UP000324176"/>
    </source>
</evidence>
<dbReference type="InterPro" id="IPR036909">
    <property type="entry name" value="Cyt_c-like_dom_sf"/>
</dbReference>
<dbReference type="EMBL" id="VNHT01000026">
    <property type="protein sequence ID" value="TYP87307.1"/>
    <property type="molecule type" value="Genomic_DNA"/>
</dbReference>
<organism evidence="2 4">
    <name type="scientific">Nitrosomonas communis</name>
    <dbReference type="NCBI Taxonomy" id="44574"/>
    <lineage>
        <taxon>Bacteria</taxon>
        <taxon>Pseudomonadati</taxon>
        <taxon>Pseudomonadota</taxon>
        <taxon>Betaproteobacteria</taxon>
        <taxon>Nitrosomonadales</taxon>
        <taxon>Nitrosomonadaceae</taxon>
        <taxon>Nitrosomonas</taxon>
    </lineage>
</organism>
<dbReference type="KEGG" id="nco:AAW31_07650"/>
<proteinExistence type="predicted"/>
<evidence type="ECO:0000313" key="3">
    <source>
        <dbReference type="EMBL" id="TYP87307.1"/>
    </source>
</evidence>
<dbReference type="RefSeq" id="WP_046849781.1">
    <property type="nucleotide sequence ID" value="NZ_CP011451.1"/>
</dbReference>
<dbReference type="PATRIC" id="fig|44574.3.peg.1854"/>
<evidence type="ECO:0000313" key="2">
    <source>
        <dbReference type="EMBL" id="AKH37707.1"/>
    </source>
</evidence>
<keyword evidence="4" id="KW-1185">Reference proteome</keyword>
<dbReference type="Proteomes" id="UP000324176">
    <property type="component" value="Unassembled WGS sequence"/>
</dbReference>
<protein>
    <submittedName>
        <fullName evidence="3">Mono/diheme cytochrome c family protein</fullName>
    </submittedName>
</protein>
<dbReference type="Proteomes" id="UP000034156">
    <property type="component" value="Chromosome"/>
</dbReference>
<dbReference type="GO" id="GO:0020037">
    <property type="term" value="F:heme binding"/>
    <property type="evidence" value="ECO:0007669"/>
    <property type="project" value="InterPro"/>
</dbReference>
<dbReference type="EMBL" id="CP011451">
    <property type="protein sequence ID" value="AKH37707.1"/>
    <property type="molecule type" value="Genomic_DNA"/>
</dbReference>
<reference evidence="3 5" key="3">
    <citation type="submission" date="2019-07" db="EMBL/GenBank/DDBJ databases">
        <title>Active sludge and wastewater microbial communities from Klosterneuburg, Austria.</title>
        <authorList>
            <person name="Wagner M."/>
        </authorList>
    </citation>
    <scope>NUCLEOTIDE SEQUENCE [LARGE SCALE GENOMIC DNA]</scope>
    <source>
        <strain evidence="3 5">Nm2</strain>
    </source>
</reference>
<reference evidence="2 4" key="2">
    <citation type="journal article" date="2016" name="Genome Announc.">
        <title>Genome Sequence of Nitrosomonas communis Strain Nm2, a Mesophilic Ammonia-Oxidizing Bacterium Isolated from Mediterranean Soil.</title>
        <authorList>
            <person name="Kozlowski J.A."/>
            <person name="Kits K.D."/>
            <person name="Stein L.Y."/>
        </authorList>
    </citation>
    <scope>NUCLEOTIDE SEQUENCE [LARGE SCALE GENOMIC DNA]</scope>
    <source>
        <strain evidence="2 4">Nm2</strain>
    </source>
</reference>
<evidence type="ECO:0000313" key="4">
    <source>
        <dbReference type="Proteomes" id="UP000034156"/>
    </source>
</evidence>
<sequence length="118" mass="13858">MAIEKKIWFVLTYLLGLAVCPQAYAQAGSSETRGELLYFTHCINCHNTKIHWREKKIATDWRALKAEVARWQSNMHLGWNEDEIKEVTHYLNAVYYHFPVTEHEDLTESDQIHPALSR</sequence>
<feature type="chain" id="PRO_5036292949" evidence="1">
    <location>
        <begin position="26"/>
        <end position="118"/>
    </location>
</feature>
<reference evidence="4" key="1">
    <citation type="submission" date="2015-05" db="EMBL/GenBank/DDBJ databases">
        <title>Draft genome of Nitrosomonas communis strain Nm2.</title>
        <authorList>
            <person name="Kozlowski J.A."/>
            <person name="Kits K.D."/>
            <person name="Stein L.Y."/>
        </authorList>
    </citation>
    <scope>NUCLEOTIDE SEQUENCE [LARGE SCALE GENOMIC DNA]</scope>
    <source>
        <strain evidence="4">Nm2</strain>
    </source>
</reference>
<gene>
    <name evidence="2" type="ORF">AAW31_07650</name>
    <name evidence="3" type="ORF">BCL69_102628</name>
</gene>
<name>A0A0F7KFU4_9PROT</name>
<evidence type="ECO:0000256" key="1">
    <source>
        <dbReference type="SAM" id="SignalP"/>
    </source>
</evidence>
<dbReference type="GO" id="GO:0009055">
    <property type="term" value="F:electron transfer activity"/>
    <property type="evidence" value="ECO:0007669"/>
    <property type="project" value="InterPro"/>
</dbReference>
<dbReference type="OrthoDB" id="9796294at2"/>
<keyword evidence="1" id="KW-0732">Signal</keyword>
<accession>A0A0F7KFU4</accession>